<evidence type="ECO:0000256" key="2">
    <source>
        <dbReference type="ARBA" id="ARBA00022771"/>
    </source>
</evidence>
<dbReference type="GO" id="GO:0008270">
    <property type="term" value="F:zinc ion binding"/>
    <property type="evidence" value="ECO:0007669"/>
    <property type="project" value="UniProtKB-KW"/>
</dbReference>
<dbReference type="SMART" id="SM00184">
    <property type="entry name" value="RING"/>
    <property type="match status" value="1"/>
</dbReference>
<evidence type="ECO:0000256" key="3">
    <source>
        <dbReference type="ARBA" id="ARBA00022833"/>
    </source>
</evidence>
<organism evidence="6 7">
    <name type="scientific">Blepharisma stoltei</name>
    <dbReference type="NCBI Taxonomy" id="1481888"/>
    <lineage>
        <taxon>Eukaryota</taxon>
        <taxon>Sar</taxon>
        <taxon>Alveolata</taxon>
        <taxon>Ciliophora</taxon>
        <taxon>Postciliodesmatophora</taxon>
        <taxon>Heterotrichea</taxon>
        <taxon>Heterotrichida</taxon>
        <taxon>Blepharismidae</taxon>
        <taxon>Blepharisma</taxon>
    </lineage>
</organism>
<dbReference type="PROSITE" id="PS50089">
    <property type="entry name" value="ZF_RING_2"/>
    <property type="match status" value="1"/>
</dbReference>
<evidence type="ECO:0000313" key="7">
    <source>
        <dbReference type="Proteomes" id="UP001162131"/>
    </source>
</evidence>
<dbReference type="Pfam" id="PF13445">
    <property type="entry name" value="zf-RING_UBOX"/>
    <property type="match status" value="1"/>
</dbReference>
<evidence type="ECO:0000256" key="4">
    <source>
        <dbReference type="PROSITE-ProRule" id="PRU00175"/>
    </source>
</evidence>
<dbReference type="PANTHER" id="PTHR45774:SF3">
    <property type="entry name" value="BTB (POZ) DOMAIN-CONTAINING 2B-RELATED"/>
    <property type="match status" value="1"/>
</dbReference>
<dbReference type="AlphaFoldDB" id="A0AAU9JMV9"/>
<dbReference type="GO" id="GO:0005829">
    <property type="term" value="C:cytosol"/>
    <property type="evidence" value="ECO:0007669"/>
    <property type="project" value="TreeGrafter"/>
</dbReference>
<keyword evidence="3" id="KW-0862">Zinc</keyword>
<evidence type="ECO:0000313" key="6">
    <source>
        <dbReference type="EMBL" id="CAG9329206.1"/>
    </source>
</evidence>
<dbReference type="Gene3D" id="3.30.40.10">
    <property type="entry name" value="Zinc/RING finger domain, C3HC4 (zinc finger)"/>
    <property type="match status" value="1"/>
</dbReference>
<dbReference type="Proteomes" id="UP001162131">
    <property type="component" value="Unassembled WGS sequence"/>
</dbReference>
<evidence type="ECO:0000259" key="5">
    <source>
        <dbReference type="PROSITE" id="PS50089"/>
    </source>
</evidence>
<proteinExistence type="predicted"/>
<gene>
    <name evidence="6" type="ORF">BSTOLATCC_MIC48034</name>
</gene>
<name>A0AAU9JMV9_9CILI</name>
<keyword evidence="7" id="KW-1185">Reference proteome</keyword>
<dbReference type="PROSITE" id="PS00518">
    <property type="entry name" value="ZF_RING_1"/>
    <property type="match status" value="1"/>
</dbReference>
<protein>
    <recommendedName>
        <fullName evidence="5">RING-type domain-containing protein</fullName>
    </recommendedName>
</protein>
<keyword evidence="2 4" id="KW-0863">Zinc-finger</keyword>
<dbReference type="InterPro" id="IPR017907">
    <property type="entry name" value="Znf_RING_CS"/>
</dbReference>
<feature type="domain" description="RING-type" evidence="5">
    <location>
        <begin position="8"/>
        <end position="52"/>
    </location>
</feature>
<dbReference type="InterPro" id="IPR001841">
    <property type="entry name" value="Znf_RING"/>
</dbReference>
<dbReference type="InterPro" id="IPR038648">
    <property type="entry name" value="PHR_sf"/>
</dbReference>
<dbReference type="Pfam" id="PF08005">
    <property type="entry name" value="PHR"/>
    <property type="match status" value="4"/>
</dbReference>
<dbReference type="SUPFAM" id="SSF57850">
    <property type="entry name" value="RING/U-box"/>
    <property type="match status" value="1"/>
</dbReference>
<dbReference type="PANTHER" id="PTHR45774">
    <property type="entry name" value="BTB/POZ DOMAIN-CONTAINING"/>
    <property type="match status" value="1"/>
</dbReference>
<dbReference type="InterPro" id="IPR027370">
    <property type="entry name" value="Znf-RING_euk"/>
</dbReference>
<reference evidence="6" key="1">
    <citation type="submission" date="2021-09" db="EMBL/GenBank/DDBJ databases">
        <authorList>
            <consortium name="AG Swart"/>
            <person name="Singh M."/>
            <person name="Singh A."/>
            <person name="Seah K."/>
            <person name="Emmerich C."/>
        </authorList>
    </citation>
    <scope>NUCLEOTIDE SEQUENCE</scope>
    <source>
        <strain evidence="6">ATCC30299</strain>
    </source>
</reference>
<comment type="caution">
    <text evidence="6">The sequence shown here is derived from an EMBL/GenBank/DDBJ whole genome shotgun (WGS) entry which is preliminary data.</text>
</comment>
<accession>A0AAU9JMV9</accession>
<dbReference type="EMBL" id="CAJZBQ010000047">
    <property type="protein sequence ID" value="CAG9329206.1"/>
    <property type="molecule type" value="Genomic_DNA"/>
</dbReference>
<dbReference type="InterPro" id="IPR013083">
    <property type="entry name" value="Znf_RING/FYVE/PHD"/>
</dbReference>
<sequence>MSEEGICCPVCMERFNESRHSPLLLGCGHTFCRDCLCSLHKTKQQLKCPHCNKVDHRAPDLLPKNYILSEVVLKSLYNTTTESDPWSCKLHPGENIAFMSQSTRQLFCSECLNGKNVRDLIMLESQSMASQLKVFKDLYEGCSVHDLHLRAEVCGQLSEALEGQKLRVITTIDSAYMSAVQALENQFTAYKQRIATAFNKERDKLTDTKDLLNLLKEMKSGGVPMNKITQSMPVPKQLQIIGALMSISEIGISADLKKLAYTPFEFQNKIELPSKAFDVAVAIIETPVHLLKGIGASMDTAEKKLSRFGPPTNRWGIFEGRNQIEAVTFTVNKKMFITGVGIGNAYHVGKTVKIENLKVINGSTTNSPAIYEDTNIDLFYEANSSKVVKISFKKAVELECDHDYTIKAVLKGDAGVFRGGTTTRTKNGENGIIFKFKNTTYDADDVKNGENADDGPIFDIYYKLSIDQSSSDMKFSRFESAQGQWGFFSEHQVEAFTFSFDKPVMLSGFGVANPVQEGSTCTINSLKILKGNSTQGQLVFENPEKMTLTNNGADPITKIQLSSLVKLQAGEKYTVRIEIKGSDWVFRGQIFKGNVITVNKITLTTEKAEYAGGDTKDGDNERDGPLIDIYIASTDAVSAFGMGEVPDRLVELAGGETQICRFEETDKQWHLNSENQVETFSFSFSEDVLLTALGLGNCVKVGNFITVENVQILSGSCSIGPIIYNSTQQVCLYNHTDTNPVVKVKLESPLKITGNIPYTLRVIMRGEGKAYKGKKFRGAAITMPDGIIFKSMKSRLGGTDKRNGDNESAGPLFDVYYIPLEKPYSLDQYNELLNLLFPKFTEKKSPEVLPGEESKVCRYATTGSSWHINTDGKQVEAISFKVSKNIRLTALGLGNAHEESKKVTIRKIQIREGKSTRGNKVYNHSTKEKLINIGEESKFVRVGLENPVILEPETWYTLRIKYKQGAPVCRGTTVNNHPSANGVQFDFEKAKFDGGDMENGSHEVHGPLRDFYFHL</sequence>
<dbReference type="Gene3D" id="2.60.120.820">
    <property type="entry name" value="PHR domain"/>
    <property type="match status" value="4"/>
</dbReference>
<evidence type="ECO:0000256" key="1">
    <source>
        <dbReference type="ARBA" id="ARBA00022723"/>
    </source>
</evidence>
<dbReference type="InterPro" id="IPR012983">
    <property type="entry name" value="PHR"/>
</dbReference>
<keyword evidence="1" id="KW-0479">Metal-binding</keyword>